<dbReference type="CDD" id="cd19672">
    <property type="entry name" value="UBR-box_UBR1_like"/>
    <property type="match status" value="1"/>
</dbReference>
<evidence type="ECO:0000256" key="9">
    <source>
        <dbReference type="PROSITE-ProRule" id="PRU00508"/>
    </source>
</evidence>
<dbReference type="Pfam" id="PF02207">
    <property type="entry name" value="zf-UBR"/>
    <property type="match status" value="1"/>
</dbReference>
<dbReference type="Gene3D" id="1.10.10.2670">
    <property type="entry name" value="E3 ubiquitin-protein ligase"/>
    <property type="match status" value="1"/>
</dbReference>
<dbReference type="OrthoDB" id="26387at2759"/>
<keyword evidence="4 10" id="KW-0479">Metal-binding</keyword>
<keyword evidence="3 10" id="KW-0808">Transferase</keyword>
<dbReference type="InterPro" id="IPR039164">
    <property type="entry name" value="UBR1-like"/>
</dbReference>
<dbReference type="Pfam" id="PF02617">
    <property type="entry name" value="ClpS"/>
    <property type="match status" value="1"/>
</dbReference>
<dbReference type="Pfam" id="PF18995">
    <property type="entry name" value="PRT6_C"/>
    <property type="match status" value="1"/>
</dbReference>
<evidence type="ECO:0000313" key="13">
    <source>
        <dbReference type="EMBL" id="ODN04223.1"/>
    </source>
</evidence>
<dbReference type="FunFam" id="2.10.110.30:FF:000001">
    <property type="entry name" value="E3 ubiquitin-protein ligase UBR2 isoform 1"/>
    <property type="match status" value="1"/>
</dbReference>
<keyword evidence="5 10" id="KW-0863">Zinc-finger</keyword>
<dbReference type="InterPro" id="IPR042065">
    <property type="entry name" value="E3_ELL-like"/>
</dbReference>
<feature type="region of interest" description="Disordered" evidence="11">
    <location>
        <begin position="898"/>
        <end position="917"/>
    </location>
</feature>
<evidence type="ECO:0000256" key="1">
    <source>
        <dbReference type="ARBA" id="ARBA00000900"/>
    </source>
</evidence>
<comment type="function">
    <text evidence="10">Ubiquitin ligase protein which is a component of the N-end rule pathway. Recognizes and binds to proteins bearing specific N-terminal residues that are destabilizing according to the N-end rule, leading to their ubiquitination and subsequent degradation.</text>
</comment>
<dbReference type="Gene3D" id="3.30.1390.10">
    <property type="match status" value="1"/>
</dbReference>
<dbReference type="GO" id="GO:0000151">
    <property type="term" value="C:ubiquitin ligase complex"/>
    <property type="evidence" value="ECO:0007669"/>
    <property type="project" value="TreeGrafter"/>
</dbReference>
<dbReference type="PANTHER" id="PTHR21497:SF24">
    <property type="entry name" value="E3 UBIQUITIN-PROTEIN LIGASE UBR1"/>
    <property type="match status" value="1"/>
</dbReference>
<evidence type="ECO:0000259" key="12">
    <source>
        <dbReference type="PROSITE" id="PS51157"/>
    </source>
</evidence>
<comment type="catalytic activity">
    <reaction evidence="1 10">
        <text>S-ubiquitinyl-[E2 ubiquitin-conjugating enzyme]-L-cysteine + [acceptor protein]-L-lysine = [E2 ubiquitin-conjugating enzyme]-L-cysteine + N(6)-ubiquitinyl-[acceptor protein]-L-lysine.</text>
        <dbReference type="EC" id="2.3.2.27"/>
    </reaction>
</comment>
<feature type="region of interest" description="Disordered" evidence="11">
    <location>
        <begin position="1"/>
        <end position="35"/>
    </location>
</feature>
<reference evidence="13 14" key="1">
    <citation type="journal article" date="2016" name="Genome Biol. Evol.">
        <title>Gene Family Evolution Reflects Adaptation to Soil Environmental Stressors in the Genome of the Collembolan Orchesella cincta.</title>
        <authorList>
            <person name="Faddeeva-Vakhrusheva A."/>
            <person name="Derks M.F."/>
            <person name="Anvar S.Y."/>
            <person name="Agamennone V."/>
            <person name="Suring W."/>
            <person name="Smit S."/>
            <person name="van Straalen N.M."/>
            <person name="Roelofs D."/>
        </authorList>
    </citation>
    <scope>NUCLEOTIDE SEQUENCE [LARGE SCALE GENOMIC DNA]</scope>
    <source>
        <tissue evidence="13">Mixed pool</tissue>
    </source>
</reference>
<organism evidence="13 14">
    <name type="scientific">Orchesella cincta</name>
    <name type="common">Springtail</name>
    <name type="synonym">Podura cincta</name>
    <dbReference type="NCBI Taxonomy" id="48709"/>
    <lineage>
        <taxon>Eukaryota</taxon>
        <taxon>Metazoa</taxon>
        <taxon>Ecdysozoa</taxon>
        <taxon>Arthropoda</taxon>
        <taxon>Hexapoda</taxon>
        <taxon>Collembola</taxon>
        <taxon>Entomobryomorpha</taxon>
        <taxon>Entomobryoidea</taxon>
        <taxon>Orchesellidae</taxon>
        <taxon>Orchesellinae</taxon>
        <taxon>Orchesella</taxon>
    </lineage>
</organism>
<dbReference type="GO" id="GO:0005737">
    <property type="term" value="C:cytoplasm"/>
    <property type="evidence" value="ECO:0007669"/>
    <property type="project" value="TreeGrafter"/>
</dbReference>
<sequence length="1972" mass="227629">MEISDDESNNPGDEERMEEDSTGVSDQDGCNESARAETESLMIDCDEIIDKLFGFFERDEQTEAEKKIKRHFSWTVPFCYKLRRNLSPLSKLQPQDGTSETAKAILFPILNGFIDKNREFTTYMQTLSVSRASLCGRVFKVGEPTYGCRDCGMDPTCVLCSQCFKQSGHKSHRYKISTSSGGGYCDCGDEEAWKTDKFCSDHQPVVTIDKDDRKLKPEELEKRIKFVLRILLEYAYKLLTFELTLSVPSELEVNEDDMSSFPTVVKRFVEDELYCTVLYNDETHTFDTVITTLQRALECNQREAIDYATMIDREGRCVVKIDAFQQCYQAKQVIERYTSRNGAKPLKVTVMQSHVVAHQTFSLKILEWIENLLEKSGAIRDIFADLVETLVDESSNRTMLEGIMLNDTKLWKSARTTWHHVLIAGMLKDYELKKRFATLFSRNYADMMKDFIVDDHDHPYSITSLSVQIFTVPTIAHFLIEAHDVIFTIMRTLMSECEQKLNSERKLEFDRGGNGSMLKRTNFVVIDLKYILTIPPTAWNDGLIKNFNRGMDYFLQLLCAMQEMDAVTRQTGNHMEYEPEWESAFNLQIKLQPVLTLSLEWLATNKNIFIRAFRYCLRELAKEYNSQMSRTASKEFANHAATCFVYDVSSEPVSVHLPLSRFFAGLYVFLEQYGLEFVSPEFQVADKPVPEILMEPSLRTQVLLAQVHAGMWKRNGYSLLNQLYFYQNVRCRTDMMDKDVISLQIGASLIEANEFLIHVLNRFELFQWADNNFYDKYICDVDADVYKHMTTLVNEFLGLVINIFAARYIPGVGQVSKHDCVRKEIIQLLCIEPMTHSTLSKGLVESVNGETGLEGVIEEVAVFKKSNNAGQGYVYELKPEYYKEYDWHHYHYTREEMSRAEEKQRERKKTAKEPEFFPPPTLPPFTTSFNLVVNILKSDVLLQIIALVLQRSIRKSKSFNDSHLRKALHLLAHGLNEEIARNEKEQEHFFQFCEACKRWNIFDLLDSLLKESSLAQYQEMIMWIRKQKSKIRPRSDTVTVETEDEPMVQVSAEEEKRKRARLAAETRAKVLAKMAAAQQKFMAVNADLFAADDADDNIMCDEKEAEAIQTSTIALGPNQTPFRQDDESYVCILCKEEHALSINSKRFVLAAFIQRSTVLCETRDMLREMETKKSTDFIENPDVWVRRNVLMAPHVSSCGHIMHESCWTSHVEGVINKERRRPYRLRHPQSFDVDKFEWLCPMCDCICNAGLPMALPLHKLYPITEQLRDEALVQVLQSVVTSEEDKQDKMNSQGLPKKSELSPDITMPPPLPKVLPLAAQKADLCERAIKLFPPSDGFFVVPPSSDKNQDHSLSYRVYLTGMDIMAKLRMDSSVLEYFNEDTAESEDSLPAEEEGPFHNSVLTRKIVRRLFRRGLPAERLLEIFQGHSSTEQRDISNWLHGKCYAKLMSFMERVYSVARDKPYNESEVSPQLHRSLWHSLAYTIMSAEAYHRDQQMSFFGENVPIRRKMGLKFLTRLCSVSVDSNFYPVSISDLYWLLRDEFTQYLVQIWNAEPTLPCMLELDAFGTLVFLTYLMPYSLTPKATDPLAEDEDELLESGRMKVQPPIGSVLDHHNLRLAFTIHIYQLIVSMERLIDFTNPHDGDCQCSLNDGEMPEYTPIPFETLITGETLVTRDTLRVVIYHMWALPRKSLAEDSPIRATFPSVEAHLNCDKLWEEVSRRAIPFLRCCAKFYESMTGIPPPTVLEQVESRFEDLINYLDLPKNIYELFDCPDVLVLAMRWSGHPSISLVVDPKEEESEEQHLKSLCNMPLPRTLRPLIDLPTDYTDLINSVSLFKCVKCDPHDSRMPTMCLICGEILCSQSYCCQQELKKESMGACTYHAYFCGGGIGIFLRIRECRLFLLSGRNKGCHMLPPYLDEYGETDQGLRRGNPMTLSREKYEYFRRLWIQHAIPEEIARMTEHHNSLPTTDWVYL</sequence>
<keyword evidence="14" id="KW-1185">Reference proteome</keyword>
<dbReference type="SMART" id="SM00396">
    <property type="entry name" value="ZnF_UBR1"/>
    <property type="match status" value="1"/>
</dbReference>
<evidence type="ECO:0000256" key="5">
    <source>
        <dbReference type="ARBA" id="ARBA00022771"/>
    </source>
</evidence>
<dbReference type="PROSITE" id="PS51157">
    <property type="entry name" value="ZF_UBR"/>
    <property type="match status" value="1"/>
</dbReference>
<dbReference type="PANTHER" id="PTHR21497">
    <property type="entry name" value="UBIQUITIN LIGASE E3 ALPHA-RELATED"/>
    <property type="match status" value="1"/>
</dbReference>
<dbReference type="InterPro" id="IPR044046">
    <property type="entry name" value="E3_ligase_UBR-like_C"/>
</dbReference>
<evidence type="ECO:0000256" key="7">
    <source>
        <dbReference type="ARBA" id="ARBA00022833"/>
    </source>
</evidence>
<proteinExistence type="inferred from homology"/>
<protein>
    <recommendedName>
        <fullName evidence="10">E3 ubiquitin-protein ligase</fullName>
        <ecNumber evidence="10">2.3.2.27</ecNumber>
    </recommendedName>
</protein>
<evidence type="ECO:0000256" key="10">
    <source>
        <dbReference type="RuleBase" id="RU366018"/>
    </source>
</evidence>
<name>A0A1D2NG26_ORCCI</name>
<dbReference type="Pfam" id="PF22960">
    <property type="entry name" value="WHD_UBR1"/>
    <property type="match status" value="1"/>
</dbReference>
<dbReference type="GO" id="GO:0071596">
    <property type="term" value="P:ubiquitin-dependent protein catabolic process via the N-end rule pathway"/>
    <property type="evidence" value="ECO:0007669"/>
    <property type="project" value="UniProtKB-UniRule"/>
</dbReference>
<comment type="similarity">
    <text evidence="8 10">Belongs to the E3 ubiquitin-protein ligase UBR1-like family.</text>
</comment>
<dbReference type="SUPFAM" id="SSF46785">
    <property type="entry name" value="Winged helix' DNA-binding domain"/>
    <property type="match status" value="1"/>
</dbReference>
<evidence type="ECO:0000256" key="4">
    <source>
        <dbReference type="ARBA" id="ARBA00022723"/>
    </source>
</evidence>
<feature type="domain" description="UBR-type" evidence="12">
    <location>
        <begin position="133"/>
        <end position="204"/>
    </location>
</feature>
<dbReference type="GO" id="GO:0016567">
    <property type="term" value="P:protein ubiquitination"/>
    <property type="evidence" value="ECO:0007669"/>
    <property type="project" value="UniProtKB-UniRule"/>
</dbReference>
<dbReference type="SUPFAM" id="SSF54736">
    <property type="entry name" value="ClpS-like"/>
    <property type="match status" value="1"/>
</dbReference>
<evidence type="ECO:0000256" key="3">
    <source>
        <dbReference type="ARBA" id="ARBA00022679"/>
    </source>
</evidence>
<evidence type="ECO:0000256" key="2">
    <source>
        <dbReference type="ARBA" id="ARBA00004906"/>
    </source>
</evidence>
<feature type="compositionally biased region" description="Basic and acidic residues" evidence="11">
    <location>
        <begin position="898"/>
        <end position="915"/>
    </location>
</feature>
<dbReference type="EMBL" id="LJIJ01000051">
    <property type="protein sequence ID" value="ODN04223.1"/>
    <property type="molecule type" value="Genomic_DNA"/>
</dbReference>
<dbReference type="InterPro" id="IPR003769">
    <property type="entry name" value="ClpS_core"/>
</dbReference>
<dbReference type="OMA" id="GEASYMC"/>
<keyword evidence="6 10" id="KW-0833">Ubl conjugation pathway</keyword>
<dbReference type="InterPro" id="IPR036390">
    <property type="entry name" value="WH_DNA-bd_sf"/>
</dbReference>
<dbReference type="InterPro" id="IPR055194">
    <property type="entry name" value="UBR1-like_WH"/>
</dbReference>
<dbReference type="UniPathway" id="UPA00143"/>
<dbReference type="STRING" id="48709.A0A1D2NG26"/>
<evidence type="ECO:0000256" key="11">
    <source>
        <dbReference type="SAM" id="MobiDB-lite"/>
    </source>
</evidence>
<dbReference type="GO" id="GO:0061630">
    <property type="term" value="F:ubiquitin protein ligase activity"/>
    <property type="evidence" value="ECO:0007669"/>
    <property type="project" value="UniProtKB-UniRule"/>
</dbReference>
<comment type="pathway">
    <text evidence="2 10">Protein modification; protein ubiquitination.</text>
</comment>
<dbReference type="Gene3D" id="2.10.110.30">
    <property type="match status" value="1"/>
</dbReference>
<comment type="caution">
    <text evidence="13">The sequence shown here is derived from an EMBL/GenBank/DDBJ whole genome shotgun (WGS) entry which is preliminary data.</text>
</comment>
<dbReference type="Proteomes" id="UP000094527">
    <property type="component" value="Unassembled WGS sequence"/>
</dbReference>
<evidence type="ECO:0000313" key="14">
    <source>
        <dbReference type="Proteomes" id="UP000094527"/>
    </source>
</evidence>
<keyword evidence="7 10" id="KW-0862">Zinc</keyword>
<evidence type="ECO:0000256" key="6">
    <source>
        <dbReference type="ARBA" id="ARBA00022786"/>
    </source>
</evidence>
<accession>A0A1D2NG26</accession>
<feature type="zinc finger region" description="UBR-type" evidence="9">
    <location>
        <begin position="133"/>
        <end position="204"/>
    </location>
</feature>
<dbReference type="GO" id="GO:0008270">
    <property type="term" value="F:zinc ion binding"/>
    <property type="evidence" value="ECO:0007669"/>
    <property type="project" value="UniProtKB-UniRule"/>
</dbReference>
<gene>
    <name evidence="13" type="ORF">Ocin01_02482</name>
</gene>
<dbReference type="InterPro" id="IPR014719">
    <property type="entry name" value="Ribosomal_bL12_C/ClpS-like"/>
</dbReference>
<dbReference type="InterPro" id="IPR003126">
    <property type="entry name" value="Znf_UBR"/>
</dbReference>
<evidence type="ECO:0000256" key="8">
    <source>
        <dbReference type="ARBA" id="ARBA00046341"/>
    </source>
</evidence>
<feature type="region of interest" description="Disordered" evidence="11">
    <location>
        <begin position="1283"/>
        <end position="1309"/>
    </location>
</feature>
<dbReference type="EC" id="2.3.2.27" evidence="10"/>